<dbReference type="Proteomes" id="UP001149411">
    <property type="component" value="Unassembled WGS sequence"/>
</dbReference>
<dbReference type="EMBL" id="RKLV01000003">
    <property type="protein sequence ID" value="MCX2818409.1"/>
    <property type="molecule type" value="Genomic_DNA"/>
</dbReference>
<keyword evidence="4" id="KW-1185">Reference proteome</keyword>
<feature type="region of interest" description="Disordered" evidence="2">
    <location>
        <begin position="397"/>
        <end position="420"/>
    </location>
</feature>
<feature type="coiled-coil region" evidence="1">
    <location>
        <begin position="629"/>
        <end position="656"/>
    </location>
</feature>
<evidence type="ECO:0000256" key="1">
    <source>
        <dbReference type="SAM" id="Coils"/>
    </source>
</evidence>
<dbReference type="AlphaFoldDB" id="A0A9Q4C4Q3"/>
<dbReference type="PANTHER" id="PTHR40707:SF1">
    <property type="entry name" value="DUF460 DOMAIN-CONTAINING PROTEIN"/>
    <property type="match status" value="1"/>
</dbReference>
<evidence type="ECO:0000313" key="4">
    <source>
        <dbReference type="Proteomes" id="UP001149411"/>
    </source>
</evidence>
<dbReference type="Pfam" id="PF04312">
    <property type="entry name" value="DUF460"/>
    <property type="match status" value="1"/>
</dbReference>
<evidence type="ECO:0000313" key="3">
    <source>
        <dbReference type="EMBL" id="MCX2818409.1"/>
    </source>
</evidence>
<dbReference type="Gene3D" id="1.10.287.1490">
    <property type="match status" value="1"/>
</dbReference>
<organism evidence="3 4">
    <name type="scientific">Halorutilus salinus</name>
    <dbReference type="NCBI Taxonomy" id="2487751"/>
    <lineage>
        <taxon>Archaea</taxon>
        <taxon>Methanobacteriati</taxon>
        <taxon>Methanobacteriota</taxon>
        <taxon>Stenosarchaea group</taxon>
        <taxon>Halobacteria</taxon>
        <taxon>Halorutilales</taxon>
        <taxon>Halorutilaceae</taxon>
        <taxon>Halorutilus</taxon>
    </lineage>
</organism>
<proteinExistence type="predicted"/>
<dbReference type="RefSeq" id="WP_266086239.1">
    <property type="nucleotide sequence ID" value="NZ_RKLV01000003.1"/>
</dbReference>
<dbReference type="InterPro" id="IPR007408">
    <property type="entry name" value="DUF460"/>
</dbReference>
<protein>
    <submittedName>
        <fullName evidence="3">DUF460 domain-containing protein</fullName>
    </submittedName>
</protein>
<keyword evidence="1" id="KW-0175">Coiled coil</keyword>
<feature type="compositionally biased region" description="Basic and acidic residues" evidence="2">
    <location>
        <begin position="410"/>
        <end position="420"/>
    </location>
</feature>
<comment type="caution">
    <text evidence="3">The sequence shown here is derived from an EMBL/GenBank/DDBJ whole genome shotgun (WGS) entry which is preliminary data.</text>
</comment>
<dbReference type="PANTHER" id="PTHR40707">
    <property type="entry name" value="POSSIBLE NUCLEASE OF RNASE H FOLD, RUVC/YQGF FAMILY"/>
    <property type="match status" value="1"/>
</dbReference>
<gene>
    <name evidence="3" type="ORF">EGH25_03455</name>
</gene>
<feature type="compositionally biased region" description="Acidic residues" evidence="2">
    <location>
        <begin position="400"/>
        <end position="409"/>
    </location>
</feature>
<accession>A0A9Q4C4Q3</accession>
<sequence length="660" mass="74425">MKSRTDALDVTVYGVDVHSGDVRGDSPSYALVRLSGDGVEHDVVSRRKLLRLVADEKPSIVATDNVYEIAEDKDGLVRLLRRLPAETCLVQVTGDEEPEPLSRVASRHDVPYAKKPSKEAEASARLAGMNVGYAVRAFDDKTTVRVSRGRSTGSGGWSEDRYTRKIHGAVRRRAREVEDRLDEAGFEYDKEVTEKYGGLANAEFVVKAPRDVIPFSDERSGDTRIEVDAVRRDGIEFESLAQRRETVVVGVDPGTTTAVAVLDLNGELLNVTSSRSADTAEVIEWIIERGRPVVVAADVRSMPSNVEKIRRSFDASGWTPDDDLAVVDKKRATNEDEYRLENDHERDAAAAATFAYRDHADVFDKVRRKTPRGVDKDDVIARVLVDELPVESAIEAVRDDGDDEGDGGSDDQREPTEEEKQIRRLEKQVGRLKEHVEELEDRVDRKNDEIDELEDELTMARSDKARDVRERREVKRLERKNDELRRKLKKERKARKKTRGKLDRLKKLWRVEHPDFADELGDDYAVVKAVEEFTKTALEDAENSFGLAEGDIVLLEDASGAGRATAERLAGTSPRLVLKNGGMSTEADRVLFDAGVPVAEADGIDMRRIDEFGIMREEDVRDAVERWDERAEERRLRRAEETVDELITEYRVERKRGESS</sequence>
<feature type="coiled-coil region" evidence="1">
    <location>
        <begin position="422"/>
        <end position="508"/>
    </location>
</feature>
<reference evidence="3" key="1">
    <citation type="submission" date="2022-09" db="EMBL/GenBank/DDBJ databases">
        <title>Haloadaptaus new haloarchaeum isolated from saline soil.</title>
        <authorList>
            <person name="Duran-Viseras A."/>
            <person name="Sanchez-Porro C."/>
            <person name="Ventosa A."/>
        </authorList>
    </citation>
    <scope>NUCLEOTIDE SEQUENCE</scope>
    <source>
        <strain evidence="3">F3-133</strain>
    </source>
</reference>
<name>A0A9Q4C4Q3_9EURY</name>
<evidence type="ECO:0000256" key="2">
    <source>
        <dbReference type="SAM" id="MobiDB-lite"/>
    </source>
</evidence>